<evidence type="ECO:0000256" key="1">
    <source>
        <dbReference type="SAM" id="MobiDB-lite"/>
    </source>
</evidence>
<evidence type="ECO:0000256" key="2">
    <source>
        <dbReference type="SAM" id="Phobius"/>
    </source>
</evidence>
<keyword evidence="2" id="KW-0812">Transmembrane</keyword>
<dbReference type="EMBL" id="CP033455">
    <property type="protein sequence ID" value="QGR03693.1"/>
    <property type="molecule type" value="Genomic_DNA"/>
</dbReference>
<feature type="compositionally biased region" description="Basic and acidic residues" evidence="1">
    <location>
        <begin position="143"/>
        <end position="162"/>
    </location>
</feature>
<dbReference type="Proteomes" id="UP000422822">
    <property type="component" value="Chromosome"/>
</dbReference>
<sequence length="184" mass="20515">MLETQEYCFIGLIVLLALLFCIVMCVAACVLSNFCKFRKEWNSVKTQDADYCTDIEERLRNVIGKTNELENLTKLVHDLHDDMSKDGICSDERSTTDHKMLSANLLLRIPDKVSGPLIRDPSNPISDDPTGQSLILENPMFSDADKNPEEKGAEGDVSDKKSCVTSDVSVTSVADGKLTVRYRH</sequence>
<dbReference type="RefSeq" id="WP_158406879.1">
    <property type="nucleotide sequence ID" value="NZ_CP033454.1"/>
</dbReference>
<protein>
    <submittedName>
        <fullName evidence="3">Uncharacterized protein</fullName>
    </submittedName>
</protein>
<proteinExistence type="predicted"/>
<gene>
    <name evidence="3" type="ORF">EDL80_03960</name>
</gene>
<keyword evidence="4" id="KW-1185">Reference proteome</keyword>
<feature type="region of interest" description="Disordered" evidence="1">
    <location>
        <begin position="141"/>
        <end position="169"/>
    </location>
</feature>
<keyword evidence="2" id="KW-1133">Transmembrane helix</keyword>
<name>A0AAE6QB47_EHRRU</name>
<dbReference type="AlphaFoldDB" id="A0AAE6QB47"/>
<feature type="transmembrane region" description="Helical" evidence="2">
    <location>
        <begin position="12"/>
        <end position="35"/>
    </location>
</feature>
<evidence type="ECO:0000313" key="3">
    <source>
        <dbReference type="EMBL" id="QGR03693.1"/>
    </source>
</evidence>
<organism evidence="3 4">
    <name type="scientific">Ehrlichia ruminantium</name>
    <name type="common">heartwater rickettsia</name>
    <name type="synonym">Cowdria ruminantium</name>
    <dbReference type="NCBI Taxonomy" id="779"/>
    <lineage>
        <taxon>Bacteria</taxon>
        <taxon>Pseudomonadati</taxon>
        <taxon>Pseudomonadota</taxon>
        <taxon>Alphaproteobacteria</taxon>
        <taxon>Rickettsiales</taxon>
        <taxon>Anaplasmataceae</taxon>
        <taxon>Ehrlichia</taxon>
    </lineage>
</organism>
<reference evidence="3 4" key="1">
    <citation type="submission" date="2018-10" db="EMBL/GenBank/DDBJ databases">
        <title>Propagation and draft genome sequences of three atypical Erhlichia ruminantium isolates.</title>
        <authorList>
            <person name="Liebenberg J."/>
            <person name="Steyn H."/>
            <person name="Josemans A."/>
            <person name="Zweygarth E."/>
        </authorList>
    </citation>
    <scope>NUCLEOTIDE SEQUENCE [LARGE SCALE GENOMIC DNA]</scope>
    <source>
        <strain evidence="3 4">Omatjenne</strain>
    </source>
</reference>
<accession>A0AAE6QB47</accession>
<keyword evidence="2" id="KW-0472">Membrane</keyword>
<evidence type="ECO:0000313" key="4">
    <source>
        <dbReference type="Proteomes" id="UP000422822"/>
    </source>
</evidence>